<feature type="compositionally biased region" description="Pro residues" evidence="1">
    <location>
        <begin position="1"/>
        <end position="10"/>
    </location>
</feature>
<keyword evidence="3" id="KW-1185">Reference proteome</keyword>
<feature type="region of interest" description="Disordered" evidence="1">
    <location>
        <begin position="1"/>
        <end position="108"/>
    </location>
</feature>
<evidence type="ECO:0000256" key="1">
    <source>
        <dbReference type="SAM" id="MobiDB-lite"/>
    </source>
</evidence>
<feature type="compositionally biased region" description="Pro residues" evidence="1">
    <location>
        <begin position="72"/>
        <end position="93"/>
    </location>
</feature>
<evidence type="ECO:0000313" key="2">
    <source>
        <dbReference type="Ensembl" id="ENSEEEP00000046511.2"/>
    </source>
</evidence>
<reference evidence="2" key="5">
    <citation type="submission" date="2025-09" db="UniProtKB">
        <authorList>
            <consortium name="Ensembl"/>
        </authorList>
    </citation>
    <scope>IDENTIFICATION</scope>
</reference>
<organism evidence="2 3">
    <name type="scientific">Electrophorus electricus</name>
    <name type="common">Electric eel</name>
    <name type="synonym">Gymnotus electricus</name>
    <dbReference type="NCBI Taxonomy" id="8005"/>
    <lineage>
        <taxon>Eukaryota</taxon>
        <taxon>Metazoa</taxon>
        <taxon>Chordata</taxon>
        <taxon>Craniata</taxon>
        <taxon>Vertebrata</taxon>
        <taxon>Euteleostomi</taxon>
        <taxon>Actinopterygii</taxon>
        <taxon>Neopterygii</taxon>
        <taxon>Teleostei</taxon>
        <taxon>Ostariophysi</taxon>
        <taxon>Gymnotiformes</taxon>
        <taxon>Gymnotoidei</taxon>
        <taxon>Gymnotidae</taxon>
        <taxon>Electrophorus</taxon>
    </lineage>
</organism>
<feature type="region of interest" description="Disordered" evidence="1">
    <location>
        <begin position="174"/>
        <end position="211"/>
    </location>
</feature>
<reference evidence="3" key="1">
    <citation type="journal article" date="2014" name="Science">
        <title>Nonhuman genetics. Genomic basis for the convergent evolution of electric organs.</title>
        <authorList>
            <person name="Gallant J.R."/>
            <person name="Traeger L.L."/>
            <person name="Volkening J.D."/>
            <person name="Moffett H."/>
            <person name="Chen P.H."/>
            <person name="Novina C.D."/>
            <person name="Phillips G.N.Jr."/>
            <person name="Anand R."/>
            <person name="Wells G.B."/>
            <person name="Pinch M."/>
            <person name="Guth R."/>
            <person name="Unguez G.A."/>
            <person name="Albert J.S."/>
            <person name="Zakon H.H."/>
            <person name="Samanta M.P."/>
            <person name="Sussman M.R."/>
        </authorList>
    </citation>
    <scope>NUCLEOTIDE SEQUENCE [LARGE SCALE GENOMIC DNA]</scope>
</reference>
<dbReference type="GeneTree" id="ENSGT00940000167313"/>
<protein>
    <submittedName>
        <fullName evidence="2">Uncharacterized protein</fullName>
    </submittedName>
</protein>
<feature type="compositionally biased region" description="Pro residues" evidence="1">
    <location>
        <begin position="18"/>
        <end position="41"/>
    </location>
</feature>
<reference evidence="2" key="4">
    <citation type="submission" date="2025-08" db="UniProtKB">
        <authorList>
            <consortium name="Ensembl"/>
        </authorList>
    </citation>
    <scope>IDENTIFICATION</scope>
</reference>
<name>A0A4W4H4S7_ELEEL</name>
<dbReference type="Proteomes" id="UP000314983">
    <property type="component" value="Chromosome 1"/>
</dbReference>
<reference evidence="2" key="3">
    <citation type="submission" date="2020-05" db="EMBL/GenBank/DDBJ databases">
        <title>Electrophorus electricus (electric eel) genome, fEleEle1, primary haplotype.</title>
        <authorList>
            <person name="Myers G."/>
            <person name="Meyer A."/>
            <person name="Fedrigo O."/>
            <person name="Formenti G."/>
            <person name="Rhie A."/>
            <person name="Tracey A."/>
            <person name="Sims Y."/>
            <person name="Jarvis E.D."/>
        </authorList>
    </citation>
    <scope>NUCLEOTIDE SEQUENCE [LARGE SCALE GENOMIC DNA]</scope>
</reference>
<evidence type="ECO:0000313" key="3">
    <source>
        <dbReference type="Proteomes" id="UP000314983"/>
    </source>
</evidence>
<feature type="compositionally biased region" description="Basic and acidic residues" evidence="1">
    <location>
        <begin position="189"/>
        <end position="202"/>
    </location>
</feature>
<dbReference type="Ensembl" id="ENSEEET00000047021.2">
    <property type="protein sequence ID" value="ENSEEEP00000046511.2"/>
    <property type="gene ID" value="ENSEEEG00000021910.2"/>
</dbReference>
<dbReference type="AlphaFoldDB" id="A0A4W4H4S7"/>
<proteinExistence type="predicted"/>
<dbReference type="PANTHER" id="PTHR23330">
    <property type="entry name" value="P300 TRANSCRIPTIONAL COFACTOR JMY-RELATED"/>
    <property type="match status" value="1"/>
</dbReference>
<accession>A0A4W4H4S7</accession>
<sequence>SARPPLPPAPARIDDRPPPVPPGNRPSLPLPRDGPPPPPPLSANSKPPSFVSSEEHTPRLPQRHLSLASHGPAPPPGRSGPLPPPPTERPPPLGWNASGRTGNPLLEDPRLRLHPWATVTTVMGNMQVCVFACARVCVFQGYSIGRCPTCLSLSCPDEWDLRFSFRPVSDFPPPEPYIPCQKTYPSKLARSDGRGSGKKERGAPPLPPTPR</sequence>
<dbReference type="PANTHER" id="PTHR23330:SF9">
    <property type="entry name" value="PROLINE-RICH PROTEIN 11"/>
    <property type="match status" value="1"/>
</dbReference>
<reference evidence="3" key="2">
    <citation type="journal article" date="2017" name="Sci. Adv.">
        <title>A tail of two voltages: Proteomic comparison of the three electric organs of the electric eel.</title>
        <authorList>
            <person name="Traeger L.L."/>
            <person name="Sabat G."/>
            <person name="Barrett-Wilt G.A."/>
            <person name="Wells G.B."/>
            <person name="Sussman M.R."/>
        </authorList>
    </citation>
    <scope>NUCLEOTIDE SEQUENCE [LARGE SCALE GENOMIC DNA]</scope>
</reference>